<evidence type="ECO:0000256" key="2">
    <source>
        <dbReference type="ARBA" id="ARBA00025794"/>
    </source>
</evidence>
<dbReference type="Gene3D" id="1.20.5.4880">
    <property type="match status" value="1"/>
</dbReference>
<dbReference type="PANTHER" id="PTHR14430:SF5">
    <property type="entry name" value="GUANINE NUCLEOTIDE EXCHANGE FACTOR FOR RAB-3A"/>
    <property type="match status" value="1"/>
</dbReference>
<dbReference type="GeneID" id="114767060"/>
<dbReference type="AlphaFoldDB" id="A0AAY4DGX3"/>
<feature type="coiled-coil region" evidence="3">
    <location>
        <begin position="247"/>
        <end position="331"/>
    </location>
</feature>
<feature type="compositionally biased region" description="Low complexity" evidence="4">
    <location>
        <begin position="367"/>
        <end position="383"/>
    </location>
</feature>
<keyword evidence="7" id="KW-1185">Reference proteome</keyword>
<feature type="region of interest" description="Disordered" evidence="4">
    <location>
        <begin position="335"/>
        <end position="395"/>
    </location>
</feature>
<dbReference type="GO" id="GO:0070319">
    <property type="term" value="C:Golgi to plasma membrane transport vesicle"/>
    <property type="evidence" value="ECO:0007669"/>
    <property type="project" value="TreeGrafter"/>
</dbReference>
<evidence type="ECO:0000313" key="7">
    <source>
        <dbReference type="Proteomes" id="UP000694580"/>
    </source>
</evidence>
<reference evidence="6" key="2">
    <citation type="submission" date="2025-08" db="UniProtKB">
        <authorList>
            <consortium name="Ensembl"/>
        </authorList>
    </citation>
    <scope>IDENTIFICATION</scope>
</reference>
<dbReference type="PANTHER" id="PTHR14430">
    <property type="entry name" value="RABIN3-RELATED"/>
    <property type="match status" value="1"/>
</dbReference>
<dbReference type="GO" id="GO:0006887">
    <property type="term" value="P:exocytosis"/>
    <property type="evidence" value="ECO:0007669"/>
    <property type="project" value="TreeGrafter"/>
</dbReference>
<feature type="region of interest" description="Disordered" evidence="4">
    <location>
        <begin position="194"/>
        <end position="224"/>
    </location>
</feature>
<dbReference type="InterPro" id="IPR040351">
    <property type="entry name" value="RAB3IL/RAB3IP/Sec2"/>
</dbReference>
<comment type="similarity">
    <text evidence="2">Belongs to the SEC2 family.</text>
</comment>
<feature type="compositionally biased region" description="Polar residues" evidence="4">
    <location>
        <begin position="335"/>
        <end position="344"/>
    </location>
</feature>
<reference evidence="6 7" key="1">
    <citation type="submission" date="2020-06" db="EMBL/GenBank/DDBJ databases">
        <authorList>
            <consortium name="Wellcome Sanger Institute Data Sharing"/>
        </authorList>
    </citation>
    <scope>NUCLEOTIDE SEQUENCE [LARGE SCALE GENOMIC DNA]</scope>
</reference>
<dbReference type="Pfam" id="PF25555">
    <property type="entry name" value="RAB3A-like_C"/>
    <property type="match status" value="1"/>
</dbReference>
<evidence type="ECO:0000259" key="5">
    <source>
        <dbReference type="Pfam" id="PF06428"/>
    </source>
</evidence>
<reference evidence="6" key="3">
    <citation type="submission" date="2025-09" db="UniProtKB">
        <authorList>
            <consortium name="Ensembl"/>
        </authorList>
    </citation>
    <scope>IDENTIFICATION</scope>
</reference>
<dbReference type="Pfam" id="PF06428">
    <property type="entry name" value="Sec2p"/>
    <property type="match status" value="1"/>
</dbReference>
<dbReference type="GeneTree" id="ENSGT00940000159102"/>
<dbReference type="Ensembl" id="ENSDCDT00010054492.1">
    <property type="protein sequence ID" value="ENSDCDP00010044394.1"/>
    <property type="gene ID" value="ENSDCDG00010027457.1"/>
</dbReference>
<organism evidence="6 7">
    <name type="scientific">Denticeps clupeoides</name>
    <name type="common">denticle herring</name>
    <dbReference type="NCBI Taxonomy" id="299321"/>
    <lineage>
        <taxon>Eukaryota</taxon>
        <taxon>Metazoa</taxon>
        <taxon>Chordata</taxon>
        <taxon>Craniata</taxon>
        <taxon>Vertebrata</taxon>
        <taxon>Euteleostomi</taxon>
        <taxon>Actinopterygii</taxon>
        <taxon>Neopterygii</taxon>
        <taxon>Teleostei</taxon>
        <taxon>Clupei</taxon>
        <taxon>Clupeiformes</taxon>
        <taxon>Denticipitoidei</taxon>
        <taxon>Denticipitidae</taxon>
        <taxon>Denticeps</taxon>
    </lineage>
</organism>
<evidence type="ECO:0000256" key="1">
    <source>
        <dbReference type="ARBA" id="ARBA00023054"/>
    </source>
</evidence>
<proteinExistence type="inferred from homology"/>
<evidence type="ECO:0000256" key="4">
    <source>
        <dbReference type="SAM" id="MobiDB-lite"/>
    </source>
</evidence>
<keyword evidence="1 3" id="KW-0175">Coiled coil</keyword>
<accession>A0AAY4DGX3</accession>
<sequence length="599" mass="66056">MRRRAASPAKKVRSCHNVDDDFLQRCKMGLKATKPLNPLCFSNVTGKTLLLTENYMELQVLYMVYSYYYAQKRHETVLVPFCSNDQLSCVCGRGDAARKGEGGKSGSKEIRTLTHSFCRRSFQAMDAFEGIHSVQIGPPSPVASTSGLGYELLVTGTSGIAVYSSPAFFGKPVITGWQASSYNTAEEERCPVGRLIDLDPDPGPSGRSEGGRRTETMPQGDDGACAREHINVSRLRSSSLEIREKGTEFLREQLDAAQKELKLKDEECERLAHIRDQLERELEELTASLFEEAHKMVREANVKQAAAEKQLKEAQGKIDVLQAEVTALKTLVLTSTPSSPNRQLHPQLLSPGSRGAAMRHGGHTRSRCTSSTLTLSSGPSDPSLQSPAEGKEDRESAVPALLSMILCLVPGHSVSLSSEPYGQETGEVPGVHGGQLDSVLFAEFLLWKEAPSLDRSSAFMSRVYREDIGPCLSFTRTELSHLVQSAVENNSLTIEPVAMTALPMVKASAIECGGPKKCALSGLSRPCKHRIKLGDKETYYYISPSSRARITAVCNFFTYIRYIQQGLVRQDVEQMFWEVIRLRREMTVAKLGFFLIDDS</sequence>
<protein>
    <recommendedName>
        <fullName evidence="5">GDP/GTP exchange factor Sec2 N-terminal domain-containing protein</fullName>
    </recommendedName>
</protein>
<dbReference type="Proteomes" id="UP000694580">
    <property type="component" value="Chromosome 17"/>
</dbReference>
<dbReference type="RefSeq" id="XP_028814393.1">
    <property type="nucleotide sequence ID" value="XM_028958560.1"/>
</dbReference>
<dbReference type="GO" id="GO:0005085">
    <property type="term" value="F:guanyl-nucleotide exchange factor activity"/>
    <property type="evidence" value="ECO:0007669"/>
    <property type="project" value="InterPro"/>
</dbReference>
<dbReference type="SUPFAM" id="SSF144284">
    <property type="entry name" value="Sec2 N-terminal region"/>
    <property type="match status" value="1"/>
</dbReference>
<gene>
    <name evidence="6" type="primary">RAB3IL1</name>
</gene>
<dbReference type="InterPro" id="IPR009449">
    <property type="entry name" value="Sec2_N"/>
</dbReference>
<feature type="domain" description="GDP/GTP exchange factor Sec2 N-terminal" evidence="5">
    <location>
        <begin position="247"/>
        <end position="330"/>
    </location>
</feature>
<evidence type="ECO:0000313" key="6">
    <source>
        <dbReference type="Ensembl" id="ENSDCDP00010044394.1"/>
    </source>
</evidence>
<evidence type="ECO:0000256" key="3">
    <source>
        <dbReference type="SAM" id="Coils"/>
    </source>
</evidence>
<name>A0AAY4DGX3_9TELE</name>